<dbReference type="Proteomes" id="UP000597138">
    <property type="component" value="Unassembled WGS sequence"/>
</dbReference>
<evidence type="ECO:0000313" key="1">
    <source>
        <dbReference type="EMBL" id="GGD96155.1"/>
    </source>
</evidence>
<comment type="caution">
    <text evidence="1">The sequence shown here is derived from an EMBL/GenBank/DDBJ whole genome shotgun (WGS) entry which is preliminary data.</text>
</comment>
<dbReference type="EMBL" id="BMEG01000016">
    <property type="protein sequence ID" value="GGD96155.1"/>
    <property type="molecule type" value="Genomic_DNA"/>
</dbReference>
<keyword evidence="2" id="KW-1185">Reference proteome</keyword>
<proteinExistence type="predicted"/>
<evidence type="ECO:0000313" key="2">
    <source>
        <dbReference type="Proteomes" id="UP000597138"/>
    </source>
</evidence>
<organism evidence="1 2">
    <name type="scientific">Caballeronia grimmiae</name>
    <dbReference type="NCBI Taxonomy" id="1071679"/>
    <lineage>
        <taxon>Bacteria</taxon>
        <taxon>Pseudomonadati</taxon>
        <taxon>Pseudomonadota</taxon>
        <taxon>Betaproteobacteria</taxon>
        <taxon>Burkholderiales</taxon>
        <taxon>Burkholderiaceae</taxon>
        <taxon>Caballeronia</taxon>
    </lineage>
</organism>
<name>A0ABQ1SA57_9BURK</name>
<reference evidence="2" key="1">
    <citation type="journal article" date="2019" name="Int. J. Syst. Evol. Microbiol.">
        <title>The Global Catalogue of Microorganisms (GCM) 10K type strain sequencing project: providing services to taxonomists for standard genome sequencing and annotation.</title>
        <authorList>
            <consortium name="The Broad Institute Genomics Platform"/>
            <consortium name="The Broad Institute Genome Sequencing Center for Infectious Disease"/>
            <person name="Wu L."/>
            <person name="Ma J."/>
        </authorList>
    </citation>
    <scope>NUCLEOTIDE SEQUENCE [LARGE SCALE GENOMIC DNA]</scope>
    <source>
        <strain evidence="2">CGMCC 1.11013</strain>
    </source>
</reference>
<gene>
    <name evidence="1" type="ORF">GCM10010985_58450</name>
</gene>
<protein>
    <submittedName>
        <fullName evidence="1">Uncharacterized protein</fullName>
    </submittedName>
</protein>
<accession>A0ABQ1SA57</accession>
<sequence length="103" mass="10980">MSKRRDLSASGAVKIEHKLSLVAVGIKCAQETVAHQKRALCDGQSARLDAIELSLSVTLAGAKASIQLFQSARAALRPMDAAEQRLIEELVDSGVVPKINART</sequence>